<reference evidence="1 2" key="1">
    <citation type="submission" date="2018-11" db="EMBL/GenBank/DDBJ databases">
        <title>Sequencing the genomes of 1000 actinobacteria strains.</title>
        <authorList>
            <person name="Klenk H.-P."/>
        </authorList>
    </citation>
    <scope>NUCLEOTIDE SEQUENCE [LARGE SCALE GENOMIC DNA]</scope>
    <source>
        <strain evidence="1 2">DSM 15700</strain>
    </source>
</reference>
<keyword evidence="1" id="KW-0378">Hydrolase</keyword>
<dbReference type="Gene3D" id="3.40.50.1000">
    <property type="entry name" value="HAD superfamily/HAD-like"/>
    <property type="match status" value="1"/>
</dbReference>
<dbReference type="NCBIfam" id="TIGR01549">
    <property type="entry name" value="HAD-SF-IA-v1"/>
    <property type="match status" value="1"/>
</dbReference>
<dbReference type="GO" id="GO:0006281">
    <property type="term" value="P:DNA repair"/>
    <property type="evidence" value="ECO:0007669"/>
    <property type="project" value="TreeGrafter"/>
</dbReference>
<dbReference type="PANTHER" id="PTHR43434">
    <property type="entry name" value="PHOSPHOGLYCOLATE PHOSPHATASE"/>
    <property type="match status" value="1"/>
</dbReference>
<keyword evidence="2" id="KW-1185">Reference proteome</keyword>
<dbReference type="InterPro" id="IPR036412">
    <property type="entry name" value="HAD-like_sf"/>
</dbReference>
<dbReference type="AlphaFoldDB" id="A0A3N4ZIX1"/>
<protein>
    <submittedName>
        <fullName evidence="1">HAD superfamily hydrolase (TIGR01549 family)</fullName>
    </submittedName>
</protein>
<dbReference type="RefSeq" id="WP_123813102.1">
    <property type="nucleotide sequence ID" value="NZ_RKQZ01000001.1"/>
</dbReference>
<organism evidence="1 2">
    <name type="scientific">Myceligenerans xiligouense</name>
    <dbReference type="NCBI Taxonomy" id="253184"/>
    <lineage>
        <taxon>Bacteria</taxon>
        <taxon>Bacillati</taxon>
        <taxon>Actinomycetota</taxon>
        <taxon>Actinomycetes</taxon>
        <taxon>Micrococcales</taxon>
        <taxon>Promicromonosporaceae</taxon>
        <taxon>Myceligenerans</taxon>
    </lineage>
</organism>
<dbReference type="Pfam" id="PF00702">
    <property type="entry name" value="Hydrolase"/>
    <property type="match status" value="1"/>
</dbReference>
<accession>A0A3N4ZIX1</accession>
<evidence type="ECO:0000313" key="2">
    <source>
        <dbReference type="Proteomes" id="UP000280501"/>
    </source>
</evidence>
<dbReference type="OrthoDB" id="4547358at2"/>
<dbReference type="GO" id="GO:0008967">
    <property type="term" value="F:phosphoglycolate phosphatase activity"/>
    <property type="evidence" value="ECO:0007669"/>
    <property type="project" value="TreeGrafter"/>
</dbReference>
<dbReference type="GO" id="GO:0005829">
    <property type="term" value="C:cytosol"/>
    <property type="evidence" value="ECO:0007669"/>
    <property type="project" value="TreeGrafter"/>
</dbReference>
<dbReference type="InterPro" id="IPR050155">
    <property type="entry name" value="HAD-like_hydrolase_sf"/>
</dbReference>
<dbReference type="PANTHER" id="PTHR43434:SF1">
    <property type="entry name" value="PHOSPHOGLYCOLATE PHOSPHATASE"/>
    <property type="match status" value="1"/>
</dbReference>
<evidence type="ECO:0000313" key="1">
    <source>
        <dbReference type="EMBL" id="RPF19861.1"/>
    </source>
</evidence>
<gene>
    <name evidence="1" type="ORF">EDD34_0427</name>
</gene>
<sequence length="220" mass="23124">MPEASKIVKAASAILLDFDGPVTRLMPPSVAATAAEAARRGLFNAAVPVPQSLKKSKDHLEVLRHAGTLDRVAIRMTDDACIKAEVAAAAKAEPTPGVREMLKAAARRGQEVVIISNNAPEAIEAFLNRTDLAGYVGLVIGRPPRRPDLMKPNPFMVRGALTRIGTPADGAVMVGDSTVDMQAARAAKVPAVGFARTPGRIKPLFEAGADDVTEDMAELA</sequence>
<comment type="caution">
    <text evidence="1">The sequence shown here is derived from an EMBL/GenBank/DDBJ whole genome shotgun (WGS) entry which is preliminary data.</text>
</comment>
<dbReference type="SUPFAM" id="SSF56784">
    <property type="entry name" value="HAD-like"/>
    <property type="match status" value="1"/>
</dbReference>
<dbReference type="EMBL" id="RKQZ01000001">
    <property type="protein sequence ID" value="RPF19861.1"/>
    <property type="molecule type" value="Genomic_DNA"/>
</dbReference>
<dbReference type="InterPro" id="IPR006439">
    <property type="entry name" value="HAD-SF_hydro_IA"/>
</dbReference>
<dbReference type="InterPro" id="IPR023214">
    <property type="entry name" value="HAD_sf"/>
</dbReference>
<name>A0A3N4ZIX1_9MICO</name>
<proteinExistence type="predicted"/>
<dbReference type="Proteomes" id="UP000280501">
    <property type="component" value="Unassembled WGS sequence"/>
</dbReference>